<dbReference type="OrthoDB" id="8060097at2"/>
<protein>
    <submittedName>
        <fullName evidence="2">Uncharacterized protein</fullName>
    </submittedName>
</protein>
<dbReference type="EMBL" id="QYUM01000002">
    <property type="protein sequence ID" value="RJF93162.1"/>
    <property type="molecule type" value="Genomic_DNA"/>
</dbReference>
<proteinExistence type="predicted"/>
<evidence type="ECO:0000256" key="1">
    <source>
        <dbReference type="SAM" id="MobiDB-lite"/>
    </source>
</evidence>
<sequence length="245" mass="25357">MFSTDRILMRGAIAIACLTGLGGVALADTLVVRAGGPSARSYPAGKTLPANAKITLVAGDSLTVLDSKGTRTLRGPGTYSAEASAGAQSNTSFSRLVSTQNKRRARTGAVRGTDRTARPSNLWDVDTGRSTTMCVAETAGLRLWRSDKEGDAVLTLTNDASGKSTRVTFRSGTQEAGWPADMPVAEGTRYTLTRAAQATPVKIAFARFAGDVQDPANTASALLAKGCSAQYDLLVAALEAQGGAL</sequence>
<dbReference type="RefSeq" id="WP_119759441.1">
    <property type="nucleotide sequence ID" value="NZ_QYUM01000002.1"/>
</dbReference>
<evidence type="ECO:0000313" key="2">
    <source>
        <dbReference type="EMBL" id="RJF93162.1"/>
    </source>
</evidence>
<organism evidence="2 3">
    <name type="scientific">Sphingomonas cavernae</name>
    <dbReference type="NCBI Taxonomy" id="2320861"/>
    <lineage>
        <taxon>Bacteria</taxon>
        <taxon>Pseudomonadati</taxon>
        <taxon>Pseudomonadota</taxon>
        <taxon>Alphaproteobacteria</taxon>
        <taxon>Sphingomonadales</taxon>
        <taxon>Sphingomonadaceae</taxon>
        <taxon>Sphingomonas</taxon>
    </lineage>
</organism>
<dbReference type="AlphaFoldDB" id="A0A418WPH9"/>
<keyword evidence="3" id="KW-1185">Reference proteome</keyword>
<reference evidence="2 3" key="1">
    <citation type="submission" date="2018-09" db="EMBL/GenBank/DDBJ databases">
        <authorList>
            <person name="Zhu H."/>
        </authorList>
    </citation>
    <scope>NUCLEOTIDE SEQUENCE [LARGE SCALE GENOMIC DNA]</scope>
    <source>
        <strain evidence="2 3">K2R01-6</strain>
    </source>
</reference>
<evidence type="ECO:0000313" key="3">
    <source>
        <dbReference type="Proteomes" id="UP000286100"/>
    </source>
</evidence>
<dbReference type="Proteomes" id="UP000286100">
    <property type="component" value="Unassembled WGS sequence"/>
</dbReference>
<gene>
    <name evidence="2" type="ORF">D3876_02010</name>
</gene>
<accession>A0A418WPH9</accession>
<feature type="region of interest" description="Disordered" evidence="1">
    <location>
        <begin position="100"/>
        <end position="120"/>
    </location>
</feature>
<comment type="caution">
    <text evidence="2">The sequence shown here is derived from an EMBL/GenBank/DDBJ whole genome shotgun (WGS) entry which is preliminary data.</text>
</comment>
<name>A0A418WPH9_9SPHN</name>